<evidence type="ECO:0000313" key="3">
    <source>
        <dbReference type="EMBL" id="KAJ3751340.1"/>
    </source>
</evidence>
<feature type="compositionally biased region" description="Basic and acidic residues" evidence="1">
    <location>
        <begin position="17"/>
        <end position="27"/>
    </location>
</feature>
<feature type="region of interest" description="Disordered" evidence="1">
    <location>
        <begin position="1"/>
        <end position="188"/>
    </location>
</feature>
<evidence type="ECO:0000313" key="4">
    <source>
        <dbReference type="Proteomes" id="UP001142393"/>
    </source>
</evidence>
<keyword evidence="4" id="KW-1185">Reference proteome</keyword>
<feature type="compositionally biased region" description="Polar residues" evidence="1">
    <location>
        <begin position="162"/>
        <end position="182"/>
    </location>
</feature>
<dbReference type="EMBL" id="JANVFU010000001">
    <property type="protein sequence ID" value="KAJ3751340.1"/>
    <property type="molecule type" value="Genomic_DNA"/>
</dbReference>
<dbReference type="InterPro" id="IPR022226">
    <property type="entry name" value="DUF3752"/>
</dbReference>
<dbReference type="PANTHER" id="PTHR46370">
    <property type="entry name" value="GPALPP MOTIFS-CONTAINING PROTEIN 1"/>
    <property type="match status" value="1"/>
</dbReference>
<dbReference type="InterPro" id="IPR046331">
    <property type="entry name" value="GPAM1-like"/>
</dbReference>
<reference evidence="3 4" key="1">
    <citation type="journal article" date="2023" name="Proc. Natl. Acad. Sci. U.S.A.">
        <title>A global phylogenomic analysis of the shiitake genus Lentinula.</title>
        <authorList>
            <person name="Sierra-Patev S."/>
            <person name="Min B."/>
            <person name="Naranjo-Ortiz M."/>
            <person name="Looney B."/>
            <person name="Konkel Z."/>
            <person name="Slot J.C."/>
            <person name="Sakamoto Y."/>
            <person name="Steenwyk J.L."/>
            <person name="Rokas A."/>
            <person name="Carro J."/>
            <person name="Camarero S."/>
            <person name="Ferreira P."/>
            <person name="Molpeceres G."/>
            <person name="Ruiz-Duenas F.J."/>
            <person name="Serrano A."/>
            <person name="Henrissat B."/>
            <person name="Drula E."/>
            <person name="Hughes K.W."/>
            <person name="Mata J.L."/>
            <person name="Ishikawa N.K."/>
            <person name="Vargas-Isla R."/>
            <person name="Ushijima S."/>
            <person name="Smith C.A."/>
            <person name="Donoghue J."/>
            <person name="Ahrendt S."/>
            <person name="Andreopoulos W."/>
            <person name="He G."/>
            <person name="LaButti K."/>
            <person name="Lipzen A."/>
            <person name="Ng V."/>
            <person name="Riley R."/>
            <person name="Sandor L."/>
            <person name="Barry K."/>
            <person name="Martinez A.T."/>
            <person name="Xiao Y."/>
            <person name="Gibbons J.G."/>
            <person name="Terashima K."/>
            <person name="Grigoriev I.V."/>
            <person name="Hibbett D."/>
        </authorList>
    </citation>
    <scope>NUCLEOTIDE SEQUENCE [LARGE SCALE GENOMIC DNA]</scope>
    <source>
        <strain evidence="3 4">TFB7810</strain>
    </source>
</reference>
<feature type="compositionally biased region" description="Basic and acidic residues" evidence="1">
    <location>
        <begin position="109"/>
        <end position="136"/>
    </location>
</feature>
<dbReference type="PANTHER" id="PTHR46370:SF1">
    <property type="entry name" value="GPALPP MOTIFS-CONTAINING PROTEIN 1"/>
    <property type="match status" value="1"/>
</dbReference>
<evidence type="ECO:0000256" key="1">
    <source>
        <dbReference type="SAM" id="MobiDB-lite"/>
    </source>
</evidence>
<protein>
    <recommendedName>
        <fullName evidence="2">DUF3752 domain-containing protein</fullName>
    </recommendedName>
</protein>
<name>A0A9W8PCN7_9AGAR</name>
<feature type="domain" description="DUF3752" evidence="2">
    <location>
        <begin position="140"/>
        <end position="301"/>
    </location>
</feature>
<dbReference type="Pfam" id="PF12572">
    <property type="entry name" value="DUF3752"/>
    <property type="match status" value="1"/>
</dbReference>
<gene>
    <name evidence="3" type="ORF">DFH05DRAFT_1386822</name>
</gene>
<proteinExistence type="predicted"/>
<organism evidence="3 4">
    <name type="scientific">Lentinula detonsa</name>
    <dbReference type="NCBI Taxonomy" id="2804962"/>
    <lineage>
        <taxon>Eukaryota</taxon>
        <taxon>Fungi</taxon>
        <taxon>Dikarya</taxon>
        <taxon>Basidiomycota</taxon>
        <taxon>Agaricomycotina</taxon>
        <taxon>Agaricomycetes</taxon>
        <taxon>Agaricomycetidae</taxon>
        <taxon>Agaricales</taxon>
        <taxon>Marasmiineae</taxon>
        <taxon>Omphalotaceae</taxon>
        <taxon>Lentinula</taxon>
    </lineage>
</organism>
<dbReference type="AlphaFoldDB" id="A0A9W8PCN7"/>
<feature type="compositionally biased region" description="Low complexity" evidence="1">
    <location>
        <begin position="44"/>
        <end position="65"/>
    </location>
</feature>
<accession>A0A9W8PCN7</accession>
<dbReference type="Proteomes" id="UP001142393">
    <property type="component" value="Unassembled WGS sequence"/>
</dbReference>
<sequence>MSAIGPELPPHLRHLSQRNEDPEKPEQDDSEDDYAPELPPDMIPSTFSKPTPSFSSSFPSSKPSTVSEPYAGPRQNATYDSDPDDDDDIGPKPPPSNAVLPTVDPVEEFIAKEERRKELIREQEEENKKGPKREEWMLVPPSQGDLLAKLDPTKLTKPRQFARTTPASASNIKSPGASNLWTETPAERQQRLADEVMGKKRPATRVAAEEETLENKRRRLAEEDVRKGVHEHTRRVRGAALIDSHIEKEGEERKAKVGAEDEKDLGIWDHGRDMAVSGRLMDDSKRNKMIREAKSLGDRFGSGKSGGFL</sequence>
<comment type="caution">
    <text evidence="3">The sequence shown here is derived from an EMBL/GenBank/DDBJ whole genome shotgun (WGS) entry which is preliminary data.</text>
</comment>
<evidence type="ECO:0000259" key="2">
    <source>
        <dbReference type="Pfam" id="PF12572"/>
    </source>
</evidence>